<dbReference type="Proteomes" id="UP000075613">
    <property type="component" value="Unassembled WGS sequence"/>
</dbReference>
<keyword evidence="3" id="KW-1185">Reference proteome</keyword>
<dbReference type="AlphaFoldDB" id="A0A149PAV3"/>
<proteinExistence type="predicted"/>
<name>A0A149PAV3_9BURK</name>
<dbReference type="RefSeq" id="WP_062136632.1">
    <property type="nucleotide sequence ID" value="NZ_LRBG01000039.1"/>
</dbReference>
<dbReference type="OrthoDB" id="8928268at2"/>
<protein>
    <recommendedName>
        <fullName evidence="1">DUF6566 domain-containing protein</fullName>
    </recommendedName>
</protein>
<accession>A0A149PAV3</accession>
<dbReference type="STRING" id="1399968.CI15_31675"/>
<evidence type="ECO:0000313" key="2">
    <source>
        <dbReference type="EMBL" id="KXU82143.1"/>
    </source>
</evidence>
<organism evidence="2 3">
    <name type="scientific">Paraburkholderia monticola</name>
    <dbReference type="NCBI Taxonomy" id="1399968"/>
    <lineage>
        <taxon>Bacteria</taxon>
        <taxon>Pseudomonadati</taxon>
        <taxon>Pseudomonadota</taxon>
        <taxon>Betaproteobacteria</taxon>
        <taxon>Burkholderiales</taxon>
        <taxon>Burkholderiaceae</taxon>
        <taxon>Paraburkholderia</taxon>
    </lineage>
</organism>
<reference evidence="2 3" key="1">
    <citation type="journal article" date="2015" name="Int. J. Syst. Evol. Microbiol.">
        <title>Burkholderia monticola sp. nov., isolated from mountain soil.</title>
        <authorList>
            <person name="Baek I."/>
            <person name="Seo B."/>
            <person name="Lee I."/>
            <person name="Yi H."/>
            <person name="Chun J."/>
        </authorList>
    </citation>
    <scope>NUCLEOTIDE SEQUENCE [LARGE SCALE GENOMIC DNA]</scope>
    <source>
        <strain evidence="2 3">JC2948</strain>
    </source>
</reference>
<sequence>MRPFVDHFAGFDIAVVTRREERGAYVAEIEVSRGGRKLIDAWPQTVQPEWLTPEEAIRDGLERARCLIRRRLTESVDHSWVATRGRAQSWFNGEMQHHAGSTVSRS</sequence>
<comment type="caution">
    <text evidence="2">The sequence shown here is derived from an EMBL/GenBank/DDBJ whole genome shotgun (WGS) entry which is preliminary data.</text>
</comment>
<dbReference type="EMBL" id="LRBG01000039">
    <property type="protein sequence ID" value="KXU82143.1"/>
    <property type="molecule type" value="Genomic_DNA"/>
</dbReference>
<gene>
    <name evidence="2" type="ORF">CI15_31675</name>
</gene>
<feature type="domain" description="DUF6566" evidence="1">
    <location>
        <begin position="6"/>
        <end position="75"/>
    </location>
</feature>
<dbReference type="Pfam" id="PF20204">
    <property type="entry name" value="DUF6566"/>
    <property type="match status" value="1"/>
</dbReference>
<evidence type="ECO:0000259" key="1">
    <source>
        <dbReference type="Pfam" id="PF20204"/>
    </source>
</evidence>
<evidence type="ECO:0000313" key="3">
    <source>
        <dbReference type="Proteomes" id="UP000075613"/>
    </source>
</evidence>
<dbReference type="InterPro" id="IPR046696">
    <property type="entry name" value="DUF6566"/>
</dbReference>